<feature type="compositionally biased region" description="Low complexity" evidence="1">
    <location>
        <begin position="59"/>
        <end position="77"/>
    </location>
</feature>
<dbReference type="InterPro" id="IPR007053">
    <property type="entry name" value="LRAT_dom"/>
</dbReference>
<feature type="region of interest" description="Disordered" evidence="1">
    <location>
        <begin position="221"/>
        <end position="242"/>
    </location>
</feature>
<dbReference type="OrthoDB" id="421951at2759"/>
<reference evidence="4" key="1">
    <citation type="submission" date="2017-05" db="UniProtKB">
        <authorList>
            <consortium name="EnsemblMetazoa"/>
        </authorList>
    </citation>
    <scope>IDENTIFICATION</scope>
</reference>
<evidence type="ECO:0000256" key="1">
    <source>
        <dbReference type="SAM" id="MobiDB-lite"/>
    </source>
</evidence>
<name>A0A1X7SWJ0_AMPQE</name>
<evidence type="ECO:0000313" key="4">
    <source>
        <dbReference type="EnsemblMetazoa" id="Aqu2.1.06483_001"/>
    </source>
</evidence>
<sequence length="242" mass="25896">MVLKYKVTKITSLDSLKPGDHVRVCHDLYNHHMMVVEVIDDQRLRVIHYTGPDNNPRTSSDSSSAPSPASSFSSGGINSSSSSCVMYSANENSSSACESSSCSGSGGAACASSFSGSATGLAIVREEEITVDLNKSNVELVEYEDPKVVLYEGQEALERARSRTDEKDYSLLFKNCESLINWAITGKEETGQGQVAIAAGAIVGIAVGAAALYIGWKLFTGDDKKSKDDDESSDEKSNNKKK</sequence>
<keyword evidence="2" id="KW-0812">Transmembrane</keyword>
<dbReference type="Pfam" id="PF04970">
    <property type="entry name" value="LRAT"/>
    <property type="match status" value="1"/>
</dbReference>
<dbReference type="InParanoid" id="A0A1X7SWJ0"/>
<proteinExistence type="predicted"/>
<feature type="domain" description="LRAT" evidence="3">
    <location>
        <begin position="21"/>
        <end position="192"/>
    </location>
</feature>
<evidence type="ECO:0000256" key="2">
    <source>
        <dbReference type="SAM" id="Phobius"/>
    </source>
</evidence>
<dbReference type="AlphaFoldDB" id="A0A1X7SWJ0"/>
<keyword evidence="2" id="KW-1133">Transmembrane helix</keyword>
<protein>
    <recommendedName>
        <fullName evidence="3">LRAT domain-containing protein</fullName>
    </recommendedName>
</protein>
<dbReference type="Gene3D" id="3.90.1720.10">
    <property type="entry name" value="endopeptidase domain like (from Nostoc punctiforme)"/>
    <property type="match status" value="1"/>
</dbReference>
<feature type="region of interest" description="Disordered" evidence="1">
    <location>
        <begin position="49"/>
        <end position="77"/>
    </location>
</feature>
<feature type="transmembrane region" description="Helical" evidence="2">
    <location>
        <begin position="195"/>
        <end position="216"/>
    </location>
</feature>
<accession>A0A1X7SWJ0</accession>
<dbReference type="EnsemblMetazoa" id="Aqu2.1.06483_001">
    <property type="protein sequence ID" value="Aqu2.1.06483_001"/>
    <property type="gene ID" value="Aqu2.1.06483"/>
</dbReference>
<organism evidence="4">
    <name type="scientific">Amphimedon queenslandica</name>
    <name type="common">Sponge</name>
    <dbReference type="NCBI Taxonomy" id="400682"/>
    <lineage>
        <taxon>Eukaryota</taxon>
        <taxon>Metazoa</taxon>
        <taxon>Porifera</taxon>
        <taxon>Demospongiae</taxon>
        <taxon>Heteroscleromorpha</taxon>
        <taxon>Haplosclerida</taxon>
        <taxon>Niphatidae</taxon>
        <taxon>Amphimedon</taxon>
    </lineage>
</organism>
<evidence type="ECO:0000259" key="3">
    <source>
        <dbReference type="PROSITE" id="PS51934"/>
    </source>
</evidence>
<dbReference type="PROSITE" id="PS51934">
    <property type="entry name" value="LRAT"/>
    <property type="match status" value="1"/>
</dbReference>
<keyword evidence="2" id="KW-0472">Membrane</keyword>